<dbReference type="EMBL" id="QANS01000005">
    <property type="protein sequence ID" value="PTU30461.1"/>
    <property type="molecule type" value="Genomic_DNA"/>
</dbReference>
<gene>
    <name evidence="5" type="ORF">CJD38_13145</name>
</gene>
<dbReference type="InterPro" id="IPR050204">
    <property type="entry name" value="AraC_XylS_family_regulators"/>
</dbReference>
<dbReference type="InterPro" id="IPR009057">
    <property type="entry name" value="Homeodomain-like_sf"/>
</dbReference>
<feature type="domain" description="HTH araC/xylS-type" evidence="4">
    <location>
        <begin position="195"/>
        <end position="283"/>
    </location>
</feature>
<dbReference type="SMART" id="SM00342">
    <property type="entry name" value="HTH_ARAC"/>
    <property type="match status" value="1"/>
</dbReference>
<evidence type="ECO:0000313" key="5">
    <source>
        <dbReference type="EMBL" id="PTU30461.1"/>
    </source>
</evidence>
<keyword evidence="6" id="KW-1185">Reference proteome</keyword>
<dbReference type="Pfam" id="PF12833">
    <property type="entry name" value="HTH_18"/>
    <property type="match status" value="1"/>
</dbReference>
<comment type="caution">
    <text evidence="5">The sequence shown here is derived from an EMBL/GenBank/DDBJ whole genome shotgun (WGS) entry which is preliminary data.</text>
</comment>
<sequence length="291" mass="32499">MKPHAKAAMDVDAELNVPSAQVQLVHYQFGEAPKSVVRMDSTIRVELSLSPRHRSARACFADRWSSNRFERIGEMFVLPPTIDMTARSDETHSIHSVICQLELEPVVSLFDTLPDLSDHFLLIGLDIRDVNLRRLMLRMANEVKHPGFGSRILVDALATQISIELLRYGKAIPELTKQVGLAAWQLKRIDDRLIDMREAPTLPELAKLCGISVRQLTRGFRASRGCSVGTHVAISQMAHAEVLLAKDQSIASIAETLGFSSASNFCYAFRRSTGKTPNEYRQSLSHYSSLN</sequence>
<reference evidence="5 6" key="1">
    <citation type="submission" date="2018-04" db="EMBL/GenBank/DDBJ databases">
        <title>Novel species isolated from glacier.</title>
        <authorList>
            <person name="Liu Q."/>
            <person name="Xin Y.-H."/>
        </authorList>
    </citation>
    <scope>NUCLEOTIDE SEQUENCE [LARGE SCALE GENOMIC DNA]</scope>
    <source>
        <strain evidence="5 6">GT1R17</strain>
    </source>
</reference>
<dbReference type="SUPFAM" id="SSF46689">
    <property type="entry name" value="Homeodomain-like"/>
    <property type="match status" value="1"/>
</dbReference>
<dbReference type="Gene3D" id="1.10.10.60">
    <property type="entry name" value="Homeodomain-like"/>
    <property type="match status" value="1"/>
</dbReference>
<dbReference type="InterPro" id="IPR018062">
    <property type="entry name" value="HTH_AraC-typ_CS"/>
</dbReference>
<evidence type="ECO:0000256" key="2">
    <source>
        <dbReference type="ARBA" id="ARBA00023125"/>
    </source>
</evidence>
<dbReference type="InterPro" id="IPR020449">
    <property type="entry name" value="Tscrpt_reg_AraC-type_HTH"/>
</dbReference>
<organism evidence="5 6">
    <name type="scientific">Stenotrophobium rhamnosiphilum</name>
    <dbReference type="NCBI Taxonomy" id="2029166"/>
    <lineage>
        <taxon>Bacteria</taxon>
        <taxon>Pseudomonadati</taxon>
        <taxon>Pseudomonadota</taxon>
        <taxon>Gammaproteobacteria</taxon>
        <taxon>Nevskiales</taxon>
        <taxon>Nevskiaceae</taxon>
        <taxon>Stenotrophobium</taxon>
    </lineage>
</organism>
<evidence type="ECO:0000259" key="4">
    <source>
        <dbReference type="PROSITE" id="PS01124"/>
    </source>
</evidence>
<evidence type="ECO:0000313" key="6">
    <source>
        <dbReference type="Proteomes" id="UP000244248"/>
    </source>
</evidence>
<evidence type="ECO:0000256" key="1">
    <source>
        <dbReference type="ARBA" id="ARBA00023015"/>
    </source>
</evidence>
<keyword evidence="2" id="KW-0238">DNA-binding</keyword>
<protein>
    <submittedName>
        <fullName evidence="5">AraC family transcriptional regulator</fullName>
    </submittedName>
</protein>
<accession>A0A2T5MD16</accession>
<dbReference type="GO" id="GO:0003700">
    <property type="term" value="F:DNA-binding transcription factor activity"/>
    <property type="evidence" value="ECO:0007669"/>
    <property type="project" value="InterPro"/>
</dbReference>
<evidence type="ECO:0000256" key="3">
    <source>
        <dbReference type="ARBA" id="ARBA00023163"/>
    </source>
</evidence>
<dbReference type="PRINTS" id="PR00032">
    <property type="entry name" value="HTHARAC"/>
</dbReference>
<dbReference type="InterPro" id="IPR018060">
    <property type="entry name" value="HTH_AraC"/>
</dbReference>
<dbReference type="AlphaFoldDB" id="A0A2T5MD16"/>
<dbReference type="Proteomes" id="UP000244248">
    <property type="component" value="Unassembled WGS sequence"/>
</dbReference>
<proteinExistence type="predicted"/>
<name>A0A2T5MD16_9GAMM</name>
<keyword evidence="1" id="KW-0805">Transcription regulation</keyword>
<dbReference type="PANTHER" id="PTHR46796">
    <property type="entry name" value="HTH-TYPE TRANSCRIPTIONAL ACTIVATOR RHAS-RELATED"/>
    <property type="match status" value="1"/>
</dbReference>
<dbReference type="PROSITE" id="PS00041">
    <property type="entry name" value="HTH_ARAC_FAMILY_1"/>
    <property type="match status" value="1"/>
</dbReference>
<dbReference type="GO" id="GO:0043565">
    <property type="term" value="F:sequence-specific DNA binding"/>
    <property type="evidence" value="ECO:0007669"/>
    <property type="project" value="InterPro"/>
</dbReference>
<dbReference type="PROSITE" id="PS01124">
    <property type="entry name" value="HTH_ARAC_FAMILY_2"/>
    <property type="match status" value="1"/>
</dbReference>
<keyword evidence="3" id="KW-0804">Transcription</keyword>